<dbReference type="EMBL" id="CYYU01000002">
    <property type="protein sequence ID" value="CUN53514.1"/>
    <property type="molecule type" value="Genomic_DNA"/>
</dbReference>
<dbReference type="InterPro" id="IPR036412">
    <property type="entry name" value="HAD-like_sf"/>
</dbReference>
<dbReference type="NCBIfam" id="TIGR00099">
    <property type="entry name" value="Cof-subfamily"/>
    <property type="match status" value="1"/>
</dbReference>
<protein>
    <submittedName>
        <fullName evidence="1">Phosphatase YidA</fullName>
        <ecNumber evidence="1">3.1.3.-</ecNumber>
    </submittedName>
</protein>
<dbReference type="Pfam" id="PF08282">
    <property type="entry name" value="Hydrolase_3"/>
    <property type="match status" value="1"/>
</dbReference>
<dbReference type="Gene3D" id="3.40.50.1000">
    <property type="entry name" value="HAD superfamily/HAD-like"/>
    <property type="match status" value="1"/>
</dbReference>
<reference evidence="1 2" key="1">
    <citation type="submission" date="2015-09" db="EMBL/GenBank/DDBJ databases">
        <authorList>
            <consortium name="Pathogen Informatics"/>
        </authorList>
    </citation>
    <scope>NUCLEOTIDE SEQUENCE [LARGE SCALE GENOMIC DNA]</scope>
    <source>
        <strain evidence="1 2">2789STDY5608828</strain>
    </source>
</reference>
<organism evidence="1 2">
    <name type="scientific">Mitsuokella jalaludinii</name>
    <dbReference type="NCBI Taxonomy" id="187979"/>
    <lineage>
        <taxon>Bacteria</taxon>
        <taxon>Bacillati</taxon>
        <taxon>Bacillota</taxon>
        <taxon>Negativicutes</taxon>
        <taxon>Selenomonadales</taxon>
        <taxon>Selenomonadaceae</taxon>
        <taxon>Mitsuokella</taxon>
    </lineage>
</organism>
<dbReference type="GO" id="GO:0000287">
    <property type="term" value="F:magnesium ion binding"/>
    <property type="evidence" value="ECO:0007669"/>
    <property type="project" value="TreeGrafter"/>
</dbReference>
<dbReference type="NCBIfam" id="TIGR01484">
    <property type="entry name" value="HAD-SF-IIB"/>
    <property type="match status" value="1"/>
</dbReference>
<dbReference type="EC" id="3.1.3.-" evidence="1"/>
<evidence type="ECO:0000313" key="2">
    <source>
        <dbReference type="Proteomes" id="UP000095546"/>
    </source>
</evidence>
<dbReference type="Gene3D" id="3.30.1240.10">
    <property type="match status" value="1"/>
</dbReference>
<dbReference type="InterPro" id="IPR006379">
    <property type="entry name" value="HAD-SF_hydro_IIB"/>
</dbReference>
<dbReference type="InterPro" id="IPR000150">
    <property type="entry name" value="Cof"/>
</dbReference>
<dbReference type="PANTHER" id="PTHR10000">
    <property type="entry name" value="PHOSPHOSERINE PHOSPHATASE"/>
    <property type="match status" value="1"/>
</dbReference>
<dbReference type="GO" id="GO:0005829">
    <property type="term" value="C:cytosol"/>
    <property type="evidence" value="ECO:0007669"/>
    <property type="project" value="TreeGrafter"/>
</dbReference>
<dbReference type="InterPro" id="IPR023214">
    <property type="entry name" value="HAD_sf"/>
</dbReference>
<gene>
    <name evidence="1" type="primary">yidA_1</name>
    <name evidence="1" type="ORF">ERS852385_00708</name>
</gene>
<proteinExistence type="predicted"/>
<dbReference type="SUPFAM" id="SSF56784">
    <property type="entry name" value="HAD-like"/>
    <property type="match status" value="1"/>
</dbReference>
<dbReference type="GO" id="GO:0016791">
    <property type="term" value="F:phosphatase activity"/>
    <property type="evidence" value="ECO:0007669"/>
    <property type="project" value="TreeGrafter"/>
</dbReference>
<sequence length="279" mass="30535">MNTGQSVYGGMPVKQERKAVFFDIDGTLINIMEGQTQIAPAVKEAIRALRAAGHCTFIASGRPYAYLDPELVQQDLFDGYVLMNGAVVLLGDKTIYKKMLPQATVEEIARLAEAHGVEYILEGPHSVYLKPEYKLTEAFYRSIDVDVTQFVRDYDLEKVPVAKMEFASEDPGGHGLFAKLLSWPGLAGLMDPYHKKNMELYAADVTKGSGILHALSYLGIPVSRSFAFGDGLNDIEMMQTVGTSLVMDNARPQLKALADHIVPSVDEDGVAAGIAEYLL</sequence>
<name>A0A173XP73_9FIRM</name>
<dbReference type="eggNOG" id="COG0561">
    <property type="taxonomic scope" value="Bacteria"/>
</dbReference>
<evidence type="ECO:0000313" key="1">
    <source>
        <dbReference type="EMBL" id="CUN53514.1"/>
    </source>
</evidence>
<keyword evidence="1" id="KW-0378">Hydrolase</keyword>
<dbReference type="PANTHER" id="PTHR10000:SF25">
    <property type="entry name" value="PHOSPHATASE YKRA-RELATED"/>
    <property type="match status" value="1"/>
</dbReference>
<accession>A0A173XP73</accession>
<dbReference type="STRING" id="187979.ERS852385_00708"/>
<keyword evidence="2" id="KW-1185">Reference proteome</keyword>
<dbReference type="AlphaFoldDB" id="A0A173XP73"/>
<dbReference type="PROSITE" id="PS01229">
    <property type="entry name" value="COF_2"/>
    <property type="match status" value="1"/>
</dbReference>
<dbReference type="Proteomes" id="UP000095546">
    <property type="component" value="Unassembled WGS sequence"/>
</dbReference>